<gene>
    <name evidence="1" type="ORF">P0O24_05565</name>
</gene>
<dbReference type="SUPFAM" id="SSF74784">
    <property type="entry name" value="Translin"/>
    <property type="match status" value="1"/>
</dbReference>
<proteinExistence type="predicted"/>
<evidence type="ECO:0000313" key="1">
    <source>
        <dbReference type="EMBL" id="MDF0593049.1"/>
    </source>
</evidence>
<accession>A0ABT5XEA7</accession>
<name>A0ABT5XEA7_9EURY</name>
<keyword evidence="2" id="KW-1185">Reference proteome</keyword>
<dbReference type="Gene3D" id="1.20.58.2140">
    <property type="match status" value="1"/>
</dbReference>
<organism evidence="1 2">
    <name type="scientific">Candidatus Methanocrinis alkalitolerans</name>
    <dbReference type="NCBI Taxonomy" id="3033395"/>
    <lineage>
        <taxon>Archaea</taxon>
        <taxon>Methanobacteriati</taxon>
        <taxon>Methanobacteriota</taxon>
        <taxon>Stenosarchaea group</taxon>
        <taxon>Methanomicrobia</taxon>
        <taxon>Methanotrichales</taxon>
        <taxon>Methanotrichaceae</taxon>
        <taxon>Methanocrinis</taxon>
    </lineage>
</organism>
<comment type="caution">
    <text evidence="1">The sequence shown here is derived from an EMBL/GenBank/DDBJ whole genome shotgun (WGS) entry which is preliminary data.</text>
</comment>
<dbReference type="CDD" id="cd14820">
    <property type="entry name" value="TRAX"/>
    <property type="match status" value="1"/>
</dbReference>
<protein>
    <submittedName>
        <fullName evidence="1">Translin family protein</fullName>
    </submittedName>
</protein>
<dbReference type="Proteomes" id="UP001215956">
    <property type="component" value="Unassembled WGS sequence"/>
</dbReference>
<reference evidence="1 2" key="1">
    <citation type="submission" date="2023-03" db="EMBL/GenBank/DDBJ databases">
        <title>Whole genome sequencing of Methanotrichaceae archaeon M04Ac.</title>
        <authorList>
            <person name="Khomyakova M.A."/>
            <person name="Merkel A.Y."/>
            <person name="Slobodkin A.I."/>
        </authorList>
    </citation>
    <scope>NUCLEOTIDE SEQUENCE [LARGE SCALE GENOMIC DNA]</scope>
    <source>
        <strain evidence="1 2">M04Ac</strain>
    </source>
</reference>
<dbReference type="EMBL" id="JARFPL010000013">
    <property type="protein sequence ID" value="MDF0593049.1"/>
    <property type="molecule type" value="Genomic_DNA"/>
</dbReference>
<evidence type="ECO:0000313" key="2">
    <source>
        <dbReference type="Proteomes" id="UP001215956"/>
    </source>
</evidence>
<dbReference type="InterPro" id="IPR036081">
    <property type="entry name" value="Translin_sf"/>
</dbReference>
<dbReference type="RefSeq" id="WP_316968753.1">
    <property type="nucleotide sequence ID" value="NZ_JARFPL010000013.1"/>
</dbReference>
<sequence>MTSIDELAEEISVTFEAKDRAREEALALTRAVVRRSGAAIRSIHRGELDRALDLAGEARISLAAILDILKEHPDVRYSGLVDGAEQEYAEARIVFSLITEERIPHPQEVGVEMTSYLAGLGDAVGELRRHILDLIRLGRPQEGEVHLAAMEEIYHLLMSFDYPDAVTKGMRRKGDVARSLLDRTRGDLTNAIGQRRLEVQLAELEERLEGRDNPKENFSL</sequence>